<sequence length="107" mass="12705">MKFTIYDYNGKATEVDTGDKEIKELFVQVLSGDEVVMVEYDDGTKETFDSSYNRYVSHIEESYIVEKDRIQDWVSYVPTDYDKQAWHIHYTNSTHGVPFKRAWEFDI</sequence>
<name>A0A8S5V671_9CAUD</name>
<evidence type="ECO:0000313" key="1">
    <source>
        <dbReference type="EMBL" id="DAG02248.1"/>
    </source>
</evidence>
<organism evidence="1">
    <name type="scientific">Siphoviridae sp. ctmqu18</name>
    <dbReference type="NCBI Taxonomy" id="2825655"/>
    <lineage>
        <taxon>Viruses</taxon>
        <taxon>Duplodnaviria</taxon>
        <taxon>Heunggongvirae</taxon>
        <taxon>Uroviricota</taxon>
        <taxon>Caudoviricetes</taxon>
    </lineage>
</organism>
<proteinExistence type="predicted"/>
<dbReference type="EMBL" id="BK016207">
    <property type="protein sequence ID" value="DAG02248.1"/>
    <property type="molecule type" value="Genomic_DNA"/>
</dbReference>
<accession>A0A8S5V671</accession>
<reference evidence="1" key="1">
    <citation type="journal article" date="2021" name="Proc. Natl. Acad. Sci. U.S.A.">
        <title>A Catalog of Tens of Thousands of Viruses from Human Metagenomes Reveals Hidden Associations with Chronic Diseases.</title>
        <authorList>
            <person name="Tisza M.J."/>
            <person name="Buck C.B."/>
        </authorList>
    </citation>
    <scope>NUCLEOTIDE SEQUENCE</scope>
    <source>
        <strain evidence="1">Ctmqu18</strain>
    </source>
</reference>
<protein>
    <submittedName>
        <fullName evidence="1">Uncharacterized protein</fullName>
    </submittedName>
</protein>